<evidence type="ECO:0000313" key="2">
    <source>
        <dbReference type="EMBL" id="CAA9523993.1"/>
    </source>
</evidence>
<dbReference type="EMBL" id="CADCWE010000020">
    <property type="protein sequence ID" value="CAA9523993.1"/>
    <property type="molecule type" value="Genomic_DNA"/>
</dbReference>
<evidence type="ECO:0000259" key="1">
    <source>
        <dbReference type="Pfam" id="PF00296"/>
    </source>
</evidence>
<sequence length="296" mass="30993">MDLIVRAEAGGVGTVWAVMPALGLDTPTLFAAALAKTERVTVGTAIVPAFTRHPLGLATQIRALEGLAPGRLRVGIGTAHARTMVDVYHLPFDRPLAQLREYLAVLRPALAEGTVSFAGEFYRVDATFPSAPNTPLLVSALRAPAFALAGELADGAISWLCPVGYLLREAIPAMERGAATAGRQRPPLVAHALAARTTDRAALLAAAREQLAYYAAAPFYARMWADAGFPLEGGAVSDALIEALTVWGDDDAIAAGLRARLDQGVDELLVSPIFGEDRDADFGGLIGVLGGMAGRE</sequence>
<dbReference type="PANTHER" id="PTHR43244:SF2">
    <property type="entry name" value="CONSERVED HYPOTHETICAL ALANINE AND PROLINE-RICH PROTEIN"/>
    <property type="match status" value="1"/>
</dbReference>
<dbReference type="InterPro" id="IPR011251">
    <property type="entry name" value="Luciferase-like_dom"/>
</dbReference>
<feature type="domain" description="Luciferase-like" evidence="1">
    <location>
        <begin position="2"/>
        <end position="266"/>
    </location>
</feature>
<dbReference type="Gene3D" id="3.20.20.30">
    <property type="entry name" value="Luciferase-like domain"/>
    <property type="match status" value="1"/>
</dbReference>
<accession>A0A6J4TJ34</accession>
<dbReference type="PANTHER" id="PTHR43244">
    <property type="match status" value="1"/>
</dbReference>
<dbReference type="SUPFAM" id="SSF51679">
    <property type="entry name" value="Bacterial luciferase-like"/>
    <property type="match status" value="1"/>
</dbReference>
<organism evidence="2">
    <name type="scientific">uncultured Thermomicrobiales bacterium</name>
    <dbReference type="NCBI Taxonomy" id="1645740"/>
    <lineage>
        <taxon>Bacteria</taxon>
        <taxon>Pseudomonadati</taxon>
        <taxon>Thermomicrobiota</taxon>
        <taxon>Thermomicrobia</taxon>
        <taxon>Thermomicrobiales</taxon>
        <taxon>environmental samples</taxon>
    </lineage>
</organism>
<reference evidence="2" key="1">
    <citation type="submission" date="2020-02" db="EMBL/GenBank/DDBJ databases">
        <authorList>
            <person name="Meier V. D."/>
        </authorList>
    </citation>
    <scope>NUCLEOTIDE SEQUENCE</scope>
    <source>
        <strain evidence="2">AVDCRST_MAG73</strain>
    </source>
</reference>
<protein>
    <recommendedName>
        <fullName evidence="1">Luciferase-like domain-containing protein</fullName>
    </recommendedName>
</protein>
<dbReference type="InterPro" id="IPR036661">
    <property type="entry name" value="Luciferase-like_sf"/>
</dbReference>
<dbReference type="Pfam" id="PF00296">
    <property type="entry name" value="Bac_luciferase"/>
    <property type="match status" value="1"/>
</dbReference>
<gene>
    <name evidence="2" type="ORF">AVDCRST_MAG73-292</name>
</gene>
<name>A0A6J4TJ34_9BACT</name>
<dbReference type="InterPro" id="IPR050564">
    <property type="entry name" value="F420-G6PD/mer"/>
</dbReference>
<proteinExistence type="predicted"/>
<dbReference type="GO" id="GO:0016705">
    <property type="term" value="F:oxidoreductase activity, acting on paired donors, with incorporation or reduction of molecular oxygen"/>
    <property type="evidence" value="ECO:0007669"/>
    <property type="project" value="InterPro"/>
</dbReference>
<dbReference type="AlphaFoldDB" id="A0A6J4TJ34"/>